<keyword evidence="2" id="KW-0479">Metal-binding</keyword>
<dbReference type="PANTHER" id="PTHR45892">
    <property type="entry name" value="AMINOACYLASE-1"/>
    <property type="match status" value="1"/>
</dbReference>
<reference evidence="5 6" key="2">
    <citation type="journal article" date="2007" name="BMC Biol.">
        <title>A 100%-complete sequence reveals unusually simple genomic features in the hot-spring red alga Cyanidioschyzon merolae.</title>
        <authorList>
            <person name="Nozaki H."/>
            <person name="Takano H."/>
            <person name="Misumi O."/>
            <person name="Terasawa K."/>
            <person name="Matsuzaki M."/>
            <person name="Maruyama S."/>
            <person name="Nishida K."/>
            <person name="Yagisawa F."/>
            <person name="Yoshida Y."/>
            <person name="Fujiwara T."/>
            <person name="Takio S."/>
            <person name="Tamura K."/>
            <person name="Chung S.J."/>
            <person name="Nakamura S."/>
            <person name="Kuroiwa H."/>
            <person name="Tanaka K."/>
            <person name="Sato N."/>
            <person name="Kuroiwa T."/>
        </authorList>
    </citation>
    <scope>NUCLEOTIDE SEQUENCE [LARGE SCALE GENOMIC DNA]</scope>
    <source>
        <strain evidence="5 6">10D</strain>
    </source>
</reference>
<dbReference type="HOGENOM" id="CLU_021802_5_0_1"/>
<organism evidence="5 6">
    <name type="scientific">Cyanidioschyzon merolae (strain NIES-3377 / 10D)</name>
    <name type="common">Unicellular red alga</name>
    <dbReference type="NCBI Taxonomy" id="280699"/>
    <lineage>
        <taxon>Eukaryota</taxon>
        <taxon>Rhodophyta</taxon>
        <taxon>Bangiophyceae</taxon>
        <taxon>Cyanidiales</taxon>
        <taxon>Cyanidiaceae</taxon>
        <taxon>Cyanidioschyzon</taxon>
    </lineage>
</organism>
<feature type="binding site" evidence="2">
    <location>
        <position position="428"/>
    </location>
    <ligand>
        <name>Zn(2+)</name>
        <dbReference type="ChEBI" id="CHEBI:29105"/>
        <label>2</label>
    </ligand>
</feature>
<dbReference type="OrthoDB" id="3064516at2759"/>
<dbReference type="GeneID" id="16992099"/>
<feature type="active site" description="Proton acceptor" evidence="1">
    <location>
        <position position="182"/>
    </location>
</feature>
<evidence type="ECO:0000313" key="5">
    <source>
        <dbReference type="EMBL" id="BAM78735.1"/>
    </source>
</evidence>
<keyword evidence="3" id="KW-0812">Transmembrane</keyword>
<gene>
    <name evidence="5" type="ORF">CYME_CMA011C</name>
</gene>
<dbReference type="InterPro" id="IPR002933">
    <property type="entry name" value="Peptidase_M20"/>
</dbReference>
<dbReference type="Gene3D" id="1.10.150.900">
    <property type="match status" value="1"/>
</dbReference>
<accession>M1V3G4</accession>
<feature type="domain" description="Peptidase M20 dimerisation" evidence="4">
    <location>
        <begin position="226"/>
        <end position="332"/>
    </location>
</feature>
<dbReference type="eggNOG" id="KOG2275">
    <property type="taxonomic scope" value="Eukaryota"/>
</dbReference>
<evidence type="ECO:0000256" key="2">
    <source>
        <dbReference type="PIRSR" id="PIRSR036696-2"/>
    </source>
</evidence>
<dbReference type="Proteomes" id="UP000007014">
    <property type="component" value="Chromosome 1"/>
</dbReference>
<dbReference type="Gene3D" id="3.30.70.360">
    <property type="match status" value="1"/>
</dbReference>
<keyword evidence="3" id="KW-1133">Transmembrane helix</keyword>
<dbReference type="AlphaFoldDB" id="M1V3G4"/>
<comment type="cofactor">
    <cofactor evidence="2">
        <name>Zn(2+)</name>
        <dbReference type="ChEBI" id="CHEBI:29105"/>
    </cofactor>
    <text evidence="2">Binds 2 Zn(2+) ions per subunit.</text>
</comment>
<dbReference type="InterPro" id="IPR036264">
    <property type="entry name" value="Bact_exopeptidase_dim_dom"/>
</dbReference>
<evidence type="ECO:0000256" key="3">
    <source>
        <dbReference type="SAM" id="Phobius"/>
    </source>
</evidence>
<dbReference type="PIRSF" id="PIRSF036696">
    <property type="entry name" value="ACY-1"/>
    <property type="match status" value="1"/>
</dbReference>
<dbReference type="SUPFAM" id="SSF53187">
    <property type="entry name" value="Zn-dependent exopeptidases"/>
    <property type="match status" value="1"/>
</dbReference>
<keyword evidence="2" id="KW-0862">Zinc</keyword>
<feature type="binding site" evidence="2">
    <location>
        <position position="183"/>
    </location>
    <ligand>
        <name>Zn(2+)</name>
        <dbReference type="ChEBI" id="CHEBI:29105"/>
        <label>2</label>
    </ligand>
</feature>
<sequence>MGNATALFYLVFLAWILLLHLPLWLRLSPREASVSRGNLTAEAIETLQSYLRIDTAQPQPQYRKAVRFIKQACKRAGLEGFHQFSFQRGRLGAVCSVQGREPHLGAVVLNSHIDVVPAESSAWRLAPPFSAAIVDGNVVARGSQDMKTQGVQYLEALRRLRAQAGDKWPMRRTVHVLFVPDEEVGGRTGMASLVNSSLWRDTLRPAVLIDECLPETRLGVYKVCYGERQPWWMTIRTSHHTAHGGTLPADTAIQRLFALLDNVLAYREQQRLAVESQRKALGEVLGVNVVHWASSGNGNATNVIPSDAEIRLDMRVPPHMSELEVLALLEEWTRGSCNWHSHNGELLCANATYRIQFIDRVIAPYREVVDEAESMLYRAIAIAGRARNISLEPFVFPMSTDSRYVRQAGVPAYGIMALDGVLQGAQLHQPDESVPLTAFERGISFYMELVRQLAEEAHWEATADVANVTARRHTSDEL</sequence>
<dbReference type="STRING" id="280699.M1V3G4"/>
<feature type="binding site" evidence="2">
    <location>
        <position position="145"/>
    </location>
    <ligand>
        <name>Zn(2+)</name>
        <dbReference type="ChEBI" id="CHEBI:29105"/>
        <label>1</label>
    </ligand>
</feature>
<dbReference type="Pfam" id="PF07687">
    <property type="entry name" value="M20_dimer"/>
    <property type="match status" value="1"/>
</dbReference>
<proteinExistence type="predicted"/>
<dbReference type="SUPFAM" id="SSF55031">
    <property type="entry name" value="Bacterial exopeptidase dimerisation domain"/>
    <property type="match status" value="1"/>
</dbReference>
<dbReference type="InterPro" id="IPR052083">
    <property type="entry name" value="Aminoacylase-1_M20A"/>
</dbReference>
<dbReference type="Gene3D" id="3.40.630.10">
    <property type="entry name" value="Zn peptidases"/>
    <property type="match status" value="1"/>
</dbReference>
<dbReference type="KEGG" id="cme:CYME_CMA011C"/>
<evidence type="ECO:0000313" key="6">
    <source>
        <dbReference type="Proteomes" id="UP000007014"/>
    </source>
</evidence>
<dbReference type="OMA" id="GTDAKQF"/>
<evidence type="ECO:0000259" key="4">
    <source>
        <dbReference type="Pfam" id="PF07687"/>
    </source>
</evidence>
<dbReference type="RefSeq" id="XP_005535021.1">
    <property type="nucleotide sequence ID" value="XM_005534964.1"/>
</dbReference>
<reference evidence="5 6" key="1">
    <citation type="journal article" date="2004" name="Nature">
        <title>Genome sequence of the ultrasmall unicellular red alga Cyanidioschyzon merolae 10D.</title>
        <authorList>
            <person name="Matsuzaki M."/>
            <person name="Misumi O."/>
            <person name="Shin-i T."/>
            <person name="Maruyama S."/>
            <person name="Takahara M."/>
            <person name="Miyagishima S."/>
            <person name="Mori T."/>
            <person name="Nishida K."/>
            <person name="Yagisawa F."/>
            <person name="Nishida K."/>
            <person name="Yoshida Y."/>
            <person name="Nishimura Y."/>
            <person name="Nakao S."/>
            <person name="Kobayashi T."/>
            <person name="Momoyama Y."/>
            <person name="Higashiyama T."/>
            <person name="Minoda A."/>
            <person name="Sano M."/>
            <person name="Nomoto H."/>
            <person name="Oishi K."/>
            <person name="Hayashi H."/>
            <person name="Ohta F."/>
            <person name="Nishizaka S."/>
            <person name="Haga S."/>
            <person name="Miura S."/>
            <person name="Morishita T."/>
            <person name="Kabeya Y."/>
            <person name="Terasawa K."/>
            <person name="Suzuki Y."/>
            <person name="Ishii Y."/>
            <person name="Asakawa S."/>
            <person name="Takano H."/>
            <person name="Ohta N."/>
            <person name="Kuroiwa H."/>
            <person name="Tanaka K."/>
            <person name="Shimizu N."/>
            <person name="Sugano S."/>
            <person name="Sato N."/>
            <person name="Nozaki H."/>
            <person name="Ogasawara N."/>
            <person name="Kohara Y."/>
            <person name="Kuroiwa T."/>
        </authorList>
    </citation>
    <scope>NUCLEOTIDE SEQUENCE [LARGE SCALE GENOMIC DNA]</scope>
    <source>
        <strain evidence="5 6">10D</strain>
    </source>
</reference>
<feature type="binding site" evidence="2">
    <location>
        <position position="112"/>
    </location>
    <ligand>
        <name>Zn(2+)</name>
        <dbReference type="ChEBI" id="CHEBI:29105"/>
        <label>1</label>
    </ligand>
</feature>
<dbReference type="GO" id="GO:0004046">
    <property type="term" value="F:aminoacylase activity"/>
    <property type="evidence" value="ECO:0007669"/>
    <property type="project" value="TreeGrafter"/>
</dbReference>
<feature type="binding site" evidence="2">
    <location>
        <position position="145"/>
    </location>
    <ligand>
        <name>Zn(2+)</name>
        <dbReference type="ChEBI" id="CHEBI:29105"/>
        <label>2</label>
    </ligand>
</feature>
<dbReference type="InterPro" id="IPR011650">
    <property type="entry name" value="Peptidase_M20_dimer"/>
</dbReference>
<dbReference type="EMBL" id="AP006483">
    <property type="protein sequence ID" value="BAM78735.1"/>
    <property type="molecule type" value="Genomic_DNA"/>
</dbReference>
<feature type="transmembrane region" description="Helical" evidence="3">
    <location>
        <begin position="6"/>
        <end position="25"/>
    </location>
</feature>
<evidence type="ECO:0000256" key="1">
    <source>
        <dbReference type="PIRSR" id="PIRSR036696-1"/>
    </source>
</evidence>
<dbReference type="Pfam" id="PF01546">
    <property type="entry name" value="Peptidase_M20"/>
    <property type="match status" value="1"/>
</dbReference>
<dbReference type="PANTHER" id="PTHR45892:SF1">
    <property type="entry name" value="AMINOACYLASE-1"/>
    <property type="match status" value="1"/>
</dbReference>
<keyword evidence="3" id="KW-0472">Membrane</keyword>
<keyword evidence="6" id="KW-1185">Reference proteome</keyword>
<feature type="active site" evidence="1">
    <location>
        <position position="114"/>
    </location>
</feature>
<dbReference type="GO" id="GO:0046872">
    <property type="term" value="F:metal ion binding"/>
    <property type="evidence" value="ECO:0007669"/>
    <property type="project" value="UniProtKB-KW"/>
</dbReference>
<protein>
    <submittedName>
        <fullName evidence="5">Probable aminoacylase I</fullName>
    </submittedName>
</protein>
<dbReference type="Gramene" id="CMA011CT">
    <property type="protein sequence ID" value="CMA011CT"/>
    <property type="gene ID" value="CMA011C"/>
</dbReference>
<name>M1V3G4_CYAM1</name>
<feature type="binding site" evidence="2">
    <location>
        <position position="211"/>
    </location>
    <ligand>
        <name>Zn(2+)</name>
        <dbReference type="ChEBI" id="CHEBI:29105"/>
        <label>1</label>
    </ligand>
</feature>